<dbReference type="Proteomes" id="UP000646548">
    <property type="component" value="Unassembled WGS sequence"/>
</dbReference>
<protein>
    <recommendedName>
        <fullName evidence="12">Gamma-aminobutyric acid type B receptor subunit 2</fullName>
    </recommendedName>
</protein>
<keyword evidence="13" id="KW-0175">Coiled coil</keyword>
<evidence type="ECO:0000256" key="1">
    <source>
        <dbReference type="ARBA" id="ARBA00004651"/>
    </source>
</evidence>
<feature type="domain" description="G-protein coupled receptors family 3 profile" evidence="16">
    <location>
        <begin position="340"/>
        <end position="589"/>
    </location>
</feature>
<keyword evidence="4 14" id="KW-0812">Transmembrane</keyword>
<evidence type="ECO:0000256" key="14">
    <source>
        <dbReference type="SAM" id="Phobius"/>
    </source>
</evidence>
<proteinExistence type="inferred from homology"/>
<evidence type="ECO:0000256" key="3">
    <source>
        <dbReference type="ARBA" id="ARBA00022475"/>
    </source>
</evidence>
<name>A0A834CDX1_ORYME</name>
<evidence type="ECO:0000256" key="11">
    <source>
        <dbReference type="ARBA" id="ARBA00023224"/>
    </source>
</evidence>
<keyword evidence="3" id="KW-1003">Cell membrane</keyword>
<keyword evidence="9 18" id="KW-0675">Receptor</keyword>
<dbReference type="GO" id="GO:0004965">
    <property type="term" value="F:G protein-coupled GABA receptor activity"/>
    <property type="evidence" value="ECO:0007669"/>
    <property type="project" value="InterPro"/>
</dbReference>
<dbReference type="Pfam" id="PF00003">
    <property type="entry name" value="7tm_3"/>
    <property type="match status" value="1"/>
</dbReference>
<dbReference type="InterPro" id="IPR002457">
    <property type="entry name" value="GPCR_3_GABA_rcpt_B2"/>
</dbReference>
<evidence type="ECO:0000256" key="10">
    <source>
        <dbReference type="ARBA" id="ARBA00023180"/>
    </source>
</evidence>
<dbReference type="SUPFAM" id="SSF53822">
    <property type="entry name" value="Periplasmic binding protein-like I"/>
    <property type="match status" value="1"/>
</dbReference>
<keyword evidence="8 14" id="KW-0472">Membrane</keyword>
<feature type="transmembrane region" description="Helical" evidence="14">
    <location>
        <begin position="507"/>
        <end position="528"/>
    </location>
</feature>
<feature type="chain" id="PRO_5032924293" description="Gamma-aminobutyric acid type B receptor subunit 2" evidence="15">
    <location>
        <begin position="20"/>
        <end position="732"/>
    </location>
</feature>
<dbReference type="PANTHER" id="PTHR10519:SF74">
    <property type="entry name" value="GAMMA-AMINOBUTYRIC ACID TYPE B RECEPTOR SUBUNIT 2"/>
    <property type="match status" value="1"/>
</dbReference>
<evidence type="ECO:0000256" key="8">
    <source>
        <dbReference type="ARBA" id="ARBA00023136"/>
    </source>
</evidence>
<evidence type="ECO:0000256" key="7">
    <source>
        <dbReference type="ARBA" id="ARBA00023040"/>
    </source>
</evidence>
<dbReference type="PRINTS" id="PR01178">
    <property type="entry name" value="GABAB2RECPTR"/>
</dbReference>
<feature type="transmembrane region" description="Helical" evidence="14">
    <location>
        <begin position="383"/>
        <end position="400"/>
    </location>
</feature>
<evidence type="ECO:0000256" key="12">
    <source>
        <dbReference type="ARBA" id="ARBA00073785"/>
    </source>
</evidence>
<keyword evidence="5 15" id="KW-0732">Signal</keyword>
<accession>A0A834CDX1</accession>
<dbReference type="InterPro" id="IPR017978">
    <property type="entry name" value="GPCR_3_C"/>
</dbReference>
<comment type="caution">
    <text evidence="18">The sequence shown here is derived from an EMBL/GenBank/DDBJ whole genome shotgun (WGS) entry which is preliminary data.</text>
</comment>
<keyword evidence="10" id="KW-0325">Glycoprotein</keyword>
<evidence type="ECO:0000256" key="15">
    <source>
        <dbReference type="SAM" id="SignalP"/>
    </source>
</evidence>
<dbReference type="Pfam" id="PF01094">
    <property type="entry name" value="ANF_receptor"/>
    <property type="match status" value="1"/>
</dbReference>
<evidence type="ECO:0000256" key="6">
    <source>
        <dbReference type="ARBA" id="ARBA00022989"/>
    </source>
</evidence>
<evidence type="ECO:0000256" key="13">
    <source>
        <dbReference type="SAM" id="Coils"/>
    </source>
</evidence>
<gene>
    <name evidence="18" type="ORF">FQA47_010492</name>
</gene>
<feature type="coiled-coil region" evidence="13">
    <location>
        <begin position="608"/>
        <end position="635"/>
    </location>
</feature>
<feature type="transmembrane region" description="Helical" evidence="14">
    <location>
        <begin position="343"/>
        <end position="367"/>
    </location>
</feature>
<dbReference type="CDD" id="cd06366">
    <property type="entry name" value="PBP1_GABAb_receptor"/>
    <property type="match status" value="1"/>
</dbReference>
<dbReference type="AlphaFoldDB" id="A0A834CDX1"/>
<comment type="similarity">
    <text evidence="2">Belongs to the G-protein coupled receptor 3 family. GABA-B receptor subfamily.</text>
</comment>
<feature type="domain" description="Receptor ligand binding region" evidence="17">
    <location>
        <begin position="4"/>
        <end position="273"/>
    </location>
</feature>
<reference evidence="18" key="1">
    <citation type="journal article" name="BMC Genomics">
        <title>Long-read sequencing and de novo genome assembly of marine medaka (Oryzias melastigma).</title>
        <authorList>
            <person name="Liang P."/>
            <person name="Saqib H.S.A."/>
            <person name="Ni X."/>
            <person name="Shen Y."/>
        </authorList>
    </citation>
    <scope>NUCLEOTIDE SEQUENCE</scope>
    <source>
        <strain evidence="18">Bigg-433</strain>
    </source>
</reference>
<dbReference type="InterPro" id="IPR002455">
    <property type="entry name" value="GPCR3_GABA-B"/>
</dbReference>
<dbReference type="Gene3D" id="3.40.50.2300">
    <property type="match status" value="1"/>
</dbReference>
<dbReference type="EMBL" id="WKFB01000320">
    <property type="protein sequence ID" value="KAF6726798.1"/>
    <property type="molecule type" value="Genomic_DNA"/>
</dbReference>
<comment type="subcellular location">
    <subcellularLocation>
        <location evidence="1">Cell membrane</location>
        <topology evidence="1">Multi-pass membrane protein</topology>
    </subcellularLocation>
</comment>
<evidence type="ECO:0000259" key="16">
    <source>
        <dbReference type="Pfam" id="PF00003"/>
    </source>
</evidence>
<feature type="signal peptide" evidence="15">
    <location>
        <begin position="1"/>
        <end position="19"/>
    </location>
</feature>
<evidence type="ECO:0000256" key="4">
    <source>
        <dbReference type="ARBA" id="ARBA00022692"/>
    </source>
</evidence>
<keyword evidence="7" id="KW-0297">G-protein coupled receptor</keyword>
<feature type="transmembrane region" description="Helical" evidence="14">
    <location>
        <begin position="540"/>
        <end position="559"/>
    </location>
</feature>
<evidence type="ECO:0000313" key="19">
    <source>
        <dbReference type="Proteomes" id="UP000646548"/>
    </source>
</evidence>
<evidence type="ECO:0000313" key="18">
    <source>
        <dbReference type="EMBL" id="KAF6726798.1"/>
    </source>
</evidence>
<evidence type="ECO:0000259" key="17">
    <source>
        <dbReference type="Pfam" id="PF01094"/>
    </source>
</evidence>
<feature type="transmembrane region" description="Helical" evidence="14">
    <location>
        <begin position="451"/>
        <end position="470"/>
    </location>
</feature>
<dbReference type="PANTHER" id="PTHR10519">
    <property type="entry name" value="GABA-B RECEPTOR"/>
    <property type="match status" value="1"/>
</dbReference>
<keyword evidence="11" id="KW-0807">Transducer</keyword>
<evidence type="ECO:0000256" key="5">
    <source>
        <dbReference type="ARBA" id="ARBA00022729"/>
    </source>
</evidence>
<dbReference type="GO" id="GO:0038039">
    <property type="term" value="C:G protein-coupled receptor heterodimeric complex"/>
    <property type="evidence" value="ECO:0007669"/>
    <property type="project" value="TreeGrafter"/>
</dbReference>
<dbReference type="InterPro" id="IPR001828">
    <property type="entry name" value="ANF_lig-bd_rcpt"/>
</dbReference>
<feature type="transmembrane region" description="Helical" evidence="14">
    <location>
        <begin position="420"/>
        <end position="439"/>
    </location>
</feature>
<sequence>MALLARSLPALSLVQVSFTATPPSLSNRKWYGNLWSTAPSERGVNQATIKLLQRFRWRRVGVIAQEPFFEVKDDLVRQLQKVGIRLAAAEGFSEDACGGLKKLKDEDVRIIVGFFREDFASEVFCCAYRQNLFGARYQWIVAGGGAAGWRHSACAASSLQTAADGSFRVQVDTPGRTPQEYQDSYRRRLSQEGSTFHPYAYDAVWVAAKALSQAMEAVRQRERYQRNATLGEEEVVKMLLGAVKNTRFDGVTGPVLFRNGERMTTIHLIQVQGEEPLPDAASEGRQLSASVSPGGGGVAVGEFNTSTQQLRLNNQLLRFSAGSGPARDQPVLLVEQRLVSLPLYVALSSAAGGTIFITLTALLFVIINRRRWRRISGGSSQDLLLLLGLLLSSSSVPLSGLDGASLSEWTLETLCSAHLWTLSAGHAVTFAVLLIRTWRVYCQKLQKEPDWILIWVLLPDVFVLTSWQILDPLRRVELQHQSESHPADPDLITRPFSKHCGSGNMELWLTAAFGFKAPLLGLGCFLAWSIRSADAAKPLTFSMFALSALSASGVSGSLLTSHNPPLQFCLSSLLILSGSLLLLGALLGPQICVAVRGDVEVQLPSELQEEVSEEEDQLRRRNQQLKSQSAQLDVQIETISMQLSEMTEDAAGEQQTASGGSSAVKTHEVQLCALKASSFCSINSPEQVSRRLSVQLPILHHAYLPVVGGVRSSSSSLSGCQEAPALRYNNFL</sequence>
<organism evidence="18 19">
    <name type="scientific">Oryzias melastigma</name>
    <name type="common">Marine medaka</name>
    <dbReference type="NCBI Taxonomy" id="30732"/>
    <lineage>
        <taxon>Eukaryota</taxon>
        <taxon>Metazoa</taxon>
        <taxon>Chordata</taxon>
        <taxon>Craniata</taxon>
        <taxon>Vertebrata</taxon>
        <taxon>Euteleostomi</taxon>
        <taxon>Actinopterygii</taxon>
        <taxon>Neopterygii</taxon>
        <taxon>Teleostei</taxon>
        <taxon>Neoteleostei</taxon>
        <taxon>Acanthomorphata</taxon>
        <taxon>Ovalentaria</taxon>
        <taxon>Atherinomorphae</taxon>
        <taxon>Beloniformes</taxon>
        <taxon>Adrianichthyidae</taxon>
        <taxon>Oryziinae</taxon>
        <taxon>Oryzias</taxon>
    </lineage>
</organism>
<evidence type="ECO:0000256" key="2">
    <source>
        <dbReference type="ARBA" id="ARBA00008991"/>
    </source>
</evidence>
<evidence type="ECO:0000256" key="9">
    <source>
        <dbReference type="ARBA" id="ARBA00023170"/>
    </source>
</evidence>
<dbReference type="GO" id="GO:0007214">
    <property type="term" value="P:gamma-aminobutyric acid signaling pathway"/>
    <property type="evidence" value="ECO:0007669"/>
    <property type="project" value="TreeGrafter"/>
</dbReference>
<dbReference type="InterPro" id="IPR028082">
    <property type="entry name" value="Peripla_BP_I"/>
</dbReference>
<keyword evidence="6 14" id="KW-1133">Transmembrane helix</keyword>
<dbReference type="FunFam" id="3.40.50.2300:FF:000063">
    <property type="entry name" value="Gamma-aminobutyric acid type B receptor subunit"/>
    <property type="match status" value="1"/>
</dbReference>
<dbReference type="PRINTS" id="PR01176">
    <property type="entry name" value="GABABRECEPTR"/>
</dbReference>
<feature type="transmembrane region" description="Helical" evidence="14">
    <location>
        <begin position="565"/>
        <end position="587"/>
    </location>
</feature>